<feature type="transmembrane region" description="Helical" evidence="1">
    <location>
        <begin position="47"/>
        <end position="69"/>
    </location>
</feature>
<geneLocation type="mitochondrion" evidence="2"/>
<evidence type="ECO:0000256" key="1">
    <source>
        <dbReference type="SAM" id="Phobius"/>
    </source>
</evidence>
<dbReference type="EMBL" id="OZ076472">
    <property type="protein sequence ID" value="CAL5270601.1"/>
    <property type="molecule type" value="Genomic_DNA"/>
</dbReference>
<organism evidence="2">
    <name type="scientific">Haementeria sp. COZEM-ANN-HIR-001/002</name>
    <dbReference type="NCBI Taxonomy" id="3157987"/>
    <lineage>
        <taxon>Eukaryota</taxon>
        <taxon>Metazoa</taxon>
        <taxon>Spiralia</taxon>
        <taxon>Lophotrochozoa</taxon>
        <taxon>Annelida</taxon>
        <taxon>Clitellata</taxon>
        <taxon>Hirudinea</taxon>
        <taxon>Rhynchobdellida</taxon>
        <taxon>Glossiphoniidae</taxon>
        <taxon>Haementeria</taxon>
    </lineage>
</organism>
<name>A0AAT9J3I0_9ANNE</name>
<feature type="transmembrane region" description="Helical" evidence="1">
    <location>
        <begin position="120"/>
        <end position="144"/>
    </location>
</feature>
<reference evidence="2" key="1">
    <citation type="submission" date="2024-06" db="EMBL/GenBank/DDBJ databases">
        <authorList>
            <person name="Manzano-Marin A."/>
            <person name="Manzano-Marin A."/>
            <person name="Alejandro Manzano Marin A."/>
        </authorList>
    </citation>
    <scope>NUCLEOTIDE SEQUENCE</scope>
</reference>
<protein>
    <submittedName>
        <fullName evidence="2">NADH dehydrogenase subunit 6</fullName>
    </submittedName>
</protein>
<gene>
    <name evidence="2" type="primary">nad6</name>
    <name evidence="2" type="ORF">HAPNMSUNAM_33</name>
</gene>
<keyword evidence="1" id="KW-0472">Membrane</keyword>
<evidence type="ECO:0000313" key="2">
    <source>
        <dbReference type="EMBL" id="CAL5270601.1"/>
    </source>
</evidence>
<keyword evidence="1" id="KW-1133">Transmembrane helix</keyword>
<keyword evidence="1" id="KW-0812">Transmembrane</keyword>
<feature type="transmembrane region" description="Helical" evidence="1">
    <location>
        <begin position="81"/>
        <end position="100"/>
    </location>
</feature>
<proteinExistence type="predicted"/>
<sequence>MTLTMINIILTLSITMMTLKSPMMMAVNILLLALSIAWTTSFFISTWYAYLIFLIYIGGMLIMFAYFVALTPNQQLKVKNYFTSFILTFTIITIPSLLLTNKMCIPSMNTFQTKELYNMASIPMLYMMILLLLFIMLMVTKLIYTSKGPLRPFM</sequence>
<accession>A0AAT9J3I0</accession>
<keyword evidence="2" id="KW-0496">Mitochondrion</keyword>
<dbReference type="AlphaFoldDB" id="A0AAT9J3I0"/>